<dbReference type="EMBL" id="LXQA010038917">
    <property type="protein sequence ID" value="MCH98940.1"/>
    <property type="molecule type" value="Genomic_DNA"/>
</dbReference>
<reference evidence="7 8" key="1">
    <citation type="journal article" date="2018" name="Front. Plant Sci.">
        <title>Red Clover (Trifolium pratense) and Zigzag Clover (T. medium) - A Picture of Genomic Similarities and Differences.</title>
        <authorList>
            <person name="Dluhosova J."/>
            <person name="Istvanek J."/>
            <person name="Nedelnik J."/>
            <person name="Repkova J."/>
        </authorList>
    </citation>
    <scope>NUCLEOTIDE SEQUENCE [LARGE SCALE GENOMIC DNA]</scope>
    <source>
        <strain evidence="8">cv. 10/8</strain>
        <tissue evidence="7">Leaf</tissue>
    </source>
</reference>
<dbReference type="PANTHER" id="PTHR22748">
    <property type="entry name" value="AP ENDONUCLEASE"/>
    <property type="match status" value="1"/>
</dbReference>
<dbReference type="InterPro" id="IPR004808">
    <property type="entry name" value="AP_endonuc_1"/>
</dbReference>
<evidence type="ECO:0000256" key="3">
    <source>
        <dbReference type="ARBA" id="ARBA00022723"/>
    </source>
</evidence>
<evidence type="ECO:0000256" key="1">
    <source>
        <dbReference type="ARBA" id="ARBA00001946"/>
    </source>
</evidence>
<dbReference type="GO" id="GO:0006284">
    <property type="term" value="P:base-excision repair"/>
    <property type="evidence" value="ECO:0007669"/>
    <property type="project" value="TreeGrafter"/>
</dbReference>
<keyword evidence="7" id="KW-0255">Endonuclease</keyword>
<feature type="domain" description="Endonuclease/exonuclease/phosphatase" evidence="6">
    <location>
        <begin position="5"/>
        <end position="146"/>
    </location>
</feature>
<comment type="cofactor">
    <cofactor evidence="1">
        <name>Mg(2+)</name>
        <dbReference type="ChEBI" id="CHEBI:18420"/>
    </cofactor>
</comment>
<keyword evidence="5" id="KW-0460">Magnesium</keyword>
<dbReference type="Pfam" id="PF03372">
    <property type="entry name" value="Exo_endo_phos"/>
    <property type="match status" value="1"/>
</dbReference>
<organism evidence="7 8">
    <name type="scientific">Trifolium medium</name>
    <dbReference type="NCBI Taxonomy" id="97028"/>
    <lineage>
        <taxon>Eukaryota</taxon>
        <taxon>Viridiplantae</taxon>
        <taxon>Streptophyta</taxon>
        <taxon>Embryophyta</taxon>
        <taxon>Tracheophyta</taxon>
        <taxon>Spermatophyta</taxon>
        <taxon>Magnoliopsida</taxon>
        <taxon>eudicotyledons</taxon>
        <taxon>Gunneridae</taxon>
        <taxon>Pentapetalae</taxon>
        <taxon>rosids</taxon>
        <taxon>fabids</taxon>
        <taxon>Fabales</taxon>
        <taxon>Fabaceae</taxon>
        <taxon>Papilionoideae</taxon>
        <taxon>50 kb inversion clade</taxon>
        <taxon>NPAAA clade</taxon>
        <taxon>Hologalegina</taxon>
        <taxon>IRL clade</taxon>
        <taxon>Trifolieae</taxon>
        <taxon>Trifolium</taxon>
    </lineage>
</organism>
<dbReference type="AlphaFoldDB" id="A0A392NGI2"/>
<comment type="similarity">
    <text evidence="2">Belongs to the DNA repair enzymes AP/ExoA family.</text>
</comment>
<dbReference type="GO" id="GO:0003906">
    <property type="term" value="F:DNA-(apurinic or apyrimidinic site) endonuclease activity"/>
    <property type="evidence" value="ECO:0007669"/>
    <property type="project" value="TreeGrafter"/>
</dbReference>
<protein>
    <submittedName>
        <fullName evidence="7">Endonuclease/exonuclease/phosphatase family protein</fullName>
    </submittedName>
</protein>
<comment type="caution">
    <text evidence="7">The sequence shown here is derived from an EMBL/GenBank/DDBJ whole genome shotgun (WGS) entry which is preliminary data.</text>
</comment>
<dbReference type="Proteomes" id="UP000265520">
    <property type="component" value="Unassembled WGS sequence"/>
</dbReference>
<evidence type="ECO:0000256" key="5">
    <source>
        <dbReference type="ARBA" id="ARBA00022842"/>
    </source>
</evidence>
<keyword evidence="7" id="KW-0540">Nuclease</keyword>
<keyword evidence="4" id="KW-0378">Hydrolase</keyword>
<dbReference type="PANTHER" id="PTHR22748:SF11">
    <property type="entry name" value="OS07G0184032 PROTEIN"/>
    <property type="match status" value="1"/>
</dbReference>
<evidence type="ECO:0000313" key="8">
    <source>
        <dbReference type="Proteomes" id="UP000265520"/>
    </source>
</evidence>
<keyword evidence="3" id="KW-0479">Metal-binding</keyword>
<dbReference type="GO" id="GO:0008311">
    <property type="term" value="F:double-stranded DNA 3'-5' DNA exonuclease activity"/>
    <property type="evidence" value="ECO:0007669"/>
    <property type="project" value="TreeGrafter"/>
</dbReference>
<dbReference type="SUPFAM" id="SSF56219">
    <property type="entry name" value="DNase I-like"/>
    <property type="match status" value="1"/>
</dbReference>
<dbReference type="Gene3D" id="3.60.10.10">
    <property type="entry name" value="Endonuclease/exonuclease/phosphatase"/>
    <property type="match status" value="1"/>
</dbReference>
<accession>A0A392NGI2</accession>
<evidence type="ECO:0000256" key="4">
    <source>
        <dbReference type="ARBA" id="ARBA00022801"/>
    </source>
</evidence>
<proteinExistence type="inferred from homology"/>
<keyword evidence="7" id="KW-0269">Exonuclease</keyword>
<sequence length="166" mass="18697">MIVSSFNIRGIGGALKRRRIRDMVRVQKIDFLALQETKLEIIPDSVCYKIWGSQDCEWVYLPSVGRSGGILSIWRKSNNSLIFSFKGEGFVGVCLEWGVTKTICFVVNVYSKCDIVSKRRLWSILTNCKRGLGDGRWCVVGDFNAVRRTEERVGVNTVVGGLSQLN</sequence>
<evidence type="ECO:0000313" key="7">
    <source>
        <dbReference type="EMBL" id="MCH98940.1"/>
    </source>
</evidence>
<evidence type="ECO:0000256" key="2">
    <source>
        <dbReference type="ARBA" id="ARBA00007092"/>
    </source>
</evidence>
<evidence type="ECO:0000259" key="6">
    <source>
        <dbReference type="Pfam" id="PF03372"/>
    </source>
</evidence>
<gene>
    <name evidence="7" type="ORF">A2U01_0019949</name>
</gene>
<dbReference type="GO" id="GO:0005634">
    <property type="term" value="C:nucleus"/>
    <property type="evidence" value="ECO:0007669"/>
    <property type="project" value="TreeGrafter"/>
</dbReference>
<dbReference type="GO" id="GO:0046872">
    <property type="term" value="F:metal ion binding"/>
    <property type="evidence" value="ECO:0007669"/>
    <property type="project" value="UniProtKB-KW"/>
</dbReference>
<name>A0A392NGI2_9FABA</name>
<dbReference type="GO" id="GO:0008081">
    <property type="term" value="F:phosphoric diester hydrolase activity"/>
    <property type="evidence" value="ECO:0007669"/>
    <property type="project" value="TreeGrafter"/>
</dbReference>
<dbReference type="InterPro" id="IPR005135">
    <property type="entry name" value="Endo/exonuclease/phosphatase"/>
</dbReference>
<dbReference type="InterPro" id="IPR036691">
    <property type="entry name" value="Endo/exonu/phosph_ase_sf"/>
</dbReference>
<keyword evidence="8" id="KW-1185">Reference proteome</keyword>